<feature type="compositionally biased region" description="Polar residues" evidence="1">
    <location>
        <begin position="264"/>
        <end position="277"/>
    </location>
</feature>
<sequence>MPIKGRSEIVRIPRVGKIHLGIKVSNGDSQYPKAVDYFVVKEDESTSATAAEAFHTVYGDAPKEIRIAFPSNNPENFFPQFLSSYRKAGGRSELYCKGDGEMARRVDGQGGYAEIPCAYRDCPIYQEKKCKELGLLQFFLPDVPGIGVWQIDTTSFFSTVNLNSSIEMLLQLTGGKIAMLPLTLRLKPQTVSPDGRSKTVYVLELATDTIKMADILNQLPQLPNANPALEEISLDEAPGDLYVERDFVTEGLGAPNSAEPTIPPRNTNGRNTGQTLNRRPPSQPEETSVTDSQNYYRGGFTKSFFTQQGRTEVAKVVFVTEDNQQLEVLTADPKLVEAVKNLEGGEVVKFNFQPSTRWKDRLELTNLVVA</sequence>
<dbReference type="RefSeq" id="WP_377943968.1">
    <property type="nucleotide sequence ID" value="NZ_JBHUCX010000043.1"/>
</dbReference>
<organism evidence="2 3">
    <name type="scientific">Alicyclobacillus fodiniaquatilis</name>
    <dbReference type="NCBI Taxonomy" id="1661150"/>
    <lineage>
        <taxon>Bacteria</taxon>
        <taxon>Bacillati</taxon>
        <taxon>Bacillota</taxon>
        <taxon>Bacilli</taxon>
        <taxon>Bacillales</taxon>
        <taxon>Alicyclobacillaceae</taxon>
        <taxon>Alicyclobacillus</taxon>
    </lineage>
</organism>
<feature type="compositionally biased region" description="Polar residues" evidence="1">
    <location>
        <begin position="284"/>
        <end position="293"/>
    </location>
</feature>
<evidence type="ECO:0000313" key="2">
    <source>
        <dbReference type="EMBL" id="MFD1676075.1"/>
    </source>
</evidence>
<feature type="region of interest" description="Disordered" evidence="1">
    <location>
        <begin position="252"/>
        <end position="293"/>
    </location>
</feature>
<evidence type="ECO:0000313" key="3">
    <source>
        <dbReference type="Proteomes" id="UP001597079"/>
    </source>
</evidence>
<keyword evidence="3" id="KW-1185">Reference proteome</keyword>
<proteinExistence type="predicted"/>
<dbReference type="Pfam" id="PF18897">
    <property type="entry name" value="Gp3-like"/>
    <property type="match status" value="1"/>
</dbReference>
<name>A0ABW4JLS5_9BACL</name>
<comment type="caution">
    <text evidence="2">The sequence shown here is derived from an EMBL/GenBank/DDBJ whole genome shotgun (WGS) entry which is preliminary data.</text>
</comment>
<dbReference type="InterPro" id="IPR043991">
    <property type="entry name" value="Gp3-like"/>
</dbReference>
<dbReference type="Proteomes" id="UP001597079">
    <property type="component" value="Unassembled WGS sequence"/>
</dbReference>
<protein>
    <submittedName>
        <fullName evidence="2">Uncharacterized protein</fullName>
    </submittedName>
</protein>
<dbReference type="EMBL" id="JBHUCX010000043">
    <property type="protein sequence ID" value="MFD1676075.1"/>
    <property type="molecule type" value="Genomic_DNA"/>
</dbReference>
<reference evidence="3" key="1">
    <citation type="journal article" date="2019" name="Int. J. Syst. Evol. Microbiol.">
        <title>The Global Catalogue of Microorganisms (GCM) 10K type strain sequencing project: providing services to taxonomists for standard genome sequencing and annotation.</title>
        <authorList>
            <consortium name="The Broad Institute Genomics Platform"/>
            <consortium name="The Broad Institute Genome Sequencing Center for Infectious Disease"/>
            <person name="Wu L."/>
            <person name="Ma J."/>
        </authorList>
    </citation>
    <scope>NUCLEOTIDE SEQUENCE [LARGE SCALE GENOMIC DNA]</scope>
    <source>
        <strain evidence="3">CGMCC 1.12286</strain>
    </source>
</reference>
<accession>A0ABW4JLS5</accession>
<evidence type="ECO:0000256" key="1">
    <source>
        <dbReference type="SAM" id="MobiDB-lite"/>
    </source>
</evidence>
<gene>
    <name evidence="2" type="ORF">ACFSB2_15330</name>
</gene>